<dbReference type="Gene3D" id="1.10.287.110">
    <property type="entry name" value="DnaJ domain"/>
    <property type="match status" value="1"/>
</dbReference>
<dbReference type="AlphaFoldDB" id="A0A9P4GPN0"/>
<evidence type="ECO:0000256" key="1">
    <source>
        <dbReference type="SAM" id="MobiDB-lite"/>
    </source>
</evidence>
<proteinExistence type="predicted"/>
<feature type="compositionally biased region" description="Polar residues" evidence="1">
    <location>
        <begin position="104"/>
        <end position="120"/>
    </location>
</feature>
<protein>
    <recommendedName>
        <fullName evidence="2">J domain-containing protein</fullName>
    </recommendedName>
</protein>
<feature type="compositionally biased region" description="Low complexity" evidence="1">
    <location>
        <begin position="34"/>
        <end position="46"/>
    </location>
</feature>
<evidence type="ECO:0000313" key="4">
    <source>
        <dbReference type="Proteomes" id="UP000800039"/>
    </source>
</evidence>
<gene>
    <name evidence="3" type="ORF">K460DRAFT_382072</name>
</gene>
<dbReference type="OrthoDB" id="10250354at2759"/>
<comment type="caution">
    <text evidence="3">The sequence shown here is derived from an EMBL/GenBank/DDBJ whole genome shotgun (WGS) entry which is preliminary data.</text>
</comment>
<dbReference type="SUPFAM" id="SSF46565">
    <property type="entry name" value="Chaperone J-domain"/>
    <property type="match status" value="1"/>
</dbReference>
<reference evidence="3" key="1">
    <citation type="submission" date="2020-01" db="EMBL/GenBank/DDBJ databases">
        <authorList>
            <consortium name="DOE Joint Genome Institute"/>
            <person name="Haridas S."/>
            <person name="Albert R."/>
            <person name="Binder M."/>
            <person name="Bloem J."/>
            <person name="Labutti K."/>
            <person name="Salamov A."/>
            <person name="Andreopoulos B."/>
            <person name="Baker S.E."/>
            <person name="Barry K."/>
            <person name="Bills G."/>
            <person name="Bluhm B.H."/>
            <person name="Cannon C."/>
            <person name="Castanera R."/>
            <person name="Culley D.E."/>
            <person name="Daum C."/>
            <person name="Ezra D."/>
            <person name="Gonzalez J.B."/>
            <person name="Henrissat B."/>
            <person name="Kuo A."/>
            <person name="Liang C."/>
            <person name="Lipzen A."/>
            <person name="Lutzoni F."/>
            <person name="Magnuson J."/>
            <person name="Mondo S."/>
            <person name="Nolan M."/>
            <person name="Ohm R."/>
            <person name="Pangilinan J."/>
            <person name="Park H.-J."/>
            <person name="Ramirez L."/>
            <person name="Alfaro M."/>
            <person name="Sun H."/>
            <person name="Tritt A."/>
            <person name="Yoshinaga Y."/>
            <person name="Zwiers L.-H."/>
            <person name="Turgeon B.G."/>
            <person name="Goodwin S.B."/>
            <person name="Spatafora J.W."/>
            <person name="Crous P.W."/>
            <person name="Grigoriev I.V."/>
        </authorList>
    </citation>
    <scope>NUCLEOTIDE SEQUENCE</scope>
    <source>
        <strain evidence="3">CBS 394.84</strain>
    </source>
</reference>
<dbReference type="EMBL" id="ML976614">
    <property type="protein sequence ID" value="KAF1850318.1"/>
    <property type="molecule type" value="Genomic_DNA"/>
</dbReference>
<dbReference type="PANTHER" id="PTHR24074">
    <property type="entry name" value="CO-CHAPERONE PROTEIN DJLA"/>
    <property type="match status" value="1"/>
</dbReference>
<dbReference type="GeneID" id="63852641"/>
<dbReference type="Pfam" id="PF00226">
    <property type="entry name" value="DnaJ"/>
    <property type="match status" value="1"/>
</dbReference>
<dbReference type="InterPro" id="IPR050817">
    <property type="entry name" value="DjlA_DnaK_co-chaperone"/>
</dbReference>
<dbReference type="Proteomes" id="UP000800039">
    <property type="component" value="Unassembled WGS sequence"/>
</dbReference>
<evidence type="ECO:0000313" key="3">
    <source>
        <dbReference type="EMBL" id="KAF1850318.1"/>
    </source>
</evidence>
<keyword evidence="4" id="KW-1185">Reference proteome</keyword>
<sequence>MSVASPRAFLDAFFLSIASNTPLPRDNVDIISEPTTTTSPRPYTRSQARPVAPVPTLPQPSLLPQISLPSQHKKRGRNSKINIFIDTNAESDTPRPALKRSKTSSRTPLSVKTDTANSTPMPSPRAPDTPFPFSSTDPCWDNIENYDARPFMTPPPTPVDLSPAQSPLLHLTFLNTPRTVRPRRVAATAVLIPPKSMALYNLLKLDDWKASAEEVRVAWRKEALASHPDRVTEEDRGYATLKMQQLNAAKDLLSDNKRRRRYHVDGKLPWVV</sequence>
<accession>A0A9P4GPN0</accession>
<feature type="region of interest" description="Disordered" evidence="1">
    <location>
        <begin position="28"/>
        <end position="134"/>
    </location>
</feature>
<dbReference type="SMART" id="SM00271">
    <property type="entry name" value="DnaJ"/>
    <property type="match status" value="1"/>
</dbReference>
<dbReference type="InterPro" id="IPR036869">
    <property type="entry name" value="J_dom_sf"/>
</dbReference>
<organism evidence="3 4">
    <name type="scientific">Cucurbitaria berberidis CBS 394.84</name>
    <dbReference type="NCBI Taxonomy" id="1168544"/>
    <lineage>
        <taxon>Eukaryota</taxon>
        <taxon>Fungi</taxon>
        <taxon>Dikarya</taxon>
        <taxon>Ascomycota</taxon>
        <taxon>Pezizomycotina</taxon>
        <taxon>Dothideomycetes</taxon>
        <taxon>Pleosporomycetidae</taxon>
        <taxon>Pleosporales</taxon>
        <taxon>Pleosporineae</taxon>
        <taxon>Cucurbitariaceae</taxon>
        <taxon>Cucurbitaria</taxon>
    </lineage>
</organism>
<dbReference type="PROSITE" id="PS50076">
    <property type="entry name" value="DNAJ_2"/>
    <property type="match status" value="1"/>
</dbReference>
<feature type="compositionally biased region" description="Pro residues" evidence="1">
    <location>
        <begin position="121"/>
        <end position="130"/>
    </location>
</feature>
<evidence type="ECO:0000259" key="2">
    <source>
        <dbReference type="PROSITE" id="PS50076"/>
    </source>
</evidence>
<dbReference type="RefSeq" id="XP_040792881.1">
    <property type="nucleotide sequence ID" value="XM_040935390.1"/>
</dbReference>
<name>A0A9P4GPN0_9PLEO</name>
<feature type="domain" description="J" evidence="2">
    <location>
        <begin position="198"/>
        <end position="266"/>
    </location>
</feature>
<dbReference type="InterPro" id="IPR001623">
    <property type="entry name" value="DnaJ_domain"/>
</dbReference>
<feature type="compositionally biased region" description="Low complexity" evidence="1">
    <location>
        <begin position="59"/>
        <end position="70"/>
    </location>
</feature>